<feature type="chain" id="PRO_5020599612" evidence="2">
    <location>
        <begin position="24"/>
        <end position="321"/>
    </location>
</feature>
<organism evidence="3 4">
    <name type="scientific">Dimargaris cristalligena</name>
    <dbReference type="NCBI Taxonomy" id="215637"/>
    <lineage>
        <taxon>Eukaryota</taxon>
        <taxon>Fungi</taxon>
        <taxon>Fungi incertae sedis</taxon>
        <taxon>Zoopagomycota</taxon>
        <taxon>Kickxellomycotina</taxon>
        <taxon>Dimargaritomycetes</taxon>
        <taxon>Dimargaritales</taxon>
        <taxon>Dimargaritaceae</taxon>
        <taxon>Dimargaris</taxon>
    </lineage>
</organism>
<evidence type="ECO:0000313" key="3">
    <source>
        <dbReference type="EMBL" id="RKP36296.1"/>
    </source>
</evidence>
<sequence length="321" mass="35992">MLHRLALYGALVVSVIVAGQGQAELNDHPAGAQAQVQALARRTVMSWFNTVQRDYRDSKYRYSRYLQNHGLKYNDRSWRQKRLSYTDERFKEKTRTRTAENSNENFNSPVVKAYDFLVKLAPRPKVANIENVVTEQPKPKPNPDPQLVGAPSQTRPLQQQQQQQQQPPAISNNNAPDNGQETVHPQVQAQIQAPVSFPSAPNESGPSMPNNGRFVGQPEWQSNNHQPPNWSHNQPAPAPQQYPLYTNQGAQQSVAQPPPNGYLQQFPVTGGSNYPPIIQPGNQNPNTPIHMSQEMSYNRPIHAGPNQLGNYVAQTGNWDNS</sequence>
<dbReference type="AlphaFoldDB" id="A0A4P9ZRW2"/>
<evidence type="ECO:0000256" key="1">
    <source>
        <dbReference type="SAM" id="MobiDB-lite"/>
    </source>
</evidence>
<evidence type="ECO:0000313" key="4">
    <source>
        <dbReference type="Proteomes" id="UP000268162"/>
    </source>
</evidence>
<feature type="compositionally biased region" description="Polar residues" evidence="1">
    <location>
        <begin position="219"/>
        <end position="233"/>
    </location>
</feature>
<keyword evidence="4" id="KW-1185">Reference proteome</keyword>
<feature type="compositionally biased region" description="Polar residues" evidence="1">
    <location>
        <begin position="167"/>
        <end position="210"/>
    </location>
</feature>
<protein>
    <submittedName>
        <fullName evidence="3">Uncharacterized protein</fullName>
    </submittedName>
</protein>
<accession>A0A4P9ZRW2</accession>
<dbReference type="EMBL" id="ML002679">
    <property type="protein sequence ID" value="RKP36296.1"/>
    <property type="molecule type" value="Genomic_DNA"/>
</dbReference>
<feature type="region of interest" description="Disordered" evidence="1">
    <location>
        <begin position="132"/>
        <end position="243"/>
    </location>
</feature>
<dbReference type="Proteomes" id="UP000268162">
    <property type="component" value="Unassembled WGS sequence"/>
</dbReference>
<name>A0A4P9ZRW2_9FUNG</name>
<evidence type="ECO:0000256" key="2">
    <source>
        <dbReference type="SAM" id="SignalP"/>
    </source>
</evidence>
<reference evidence="4" key="1">
    <citation type="journal article" date="2018" name="Nat. Microbiol.">
        <title>Leveraging single-cell genomics to expand the fungal tree of life.</title>
        <authorList>
            <person name="Ahrendt S.R."/>
            <person name="Quandt C.A."/>
            <person name="Ciobanu D."/>
            <person name="Clum A."/>
            <person name="Salamov A."/>
            <person name="Andreopoulos B."/>
            <person name="Cheng J.F."/>
            <person name="Woyke T."/>
            <person name="Pelin A."/>
            <person name="Henrissat B."/>
            <person name="Reynolds N.K."/>
            <person name="Benny G.L."/>
            <person name="Smith M.E."/>
            <person name="James T.Y."/>
            <person name="Grigoriev I.V."/>
        </authorList>
    </citation>
    <scope>NUCLEOTIDE SEQUENCE [LARGE SCALE GENOMIC DNA]</scope>
    <source>
        <strain evidence="4">RSA 468</strain>
    </source>
</reference>
<gene>
    <name evidence="3" type="ORF">BJ085DRAFT_40705</name>
</gene>
<keyword evidence="2" id="KW-0732">Signal</keyword>
<feature type="signal peptide" evidence="2">
    <location>
        <begin position="1"/>
        <end position="23"/>
    </location>
</feature>
<proteinExistence type="predicted"/>